<protein>
    <submittedName>
        <fullName evidence="1">Uncharacterized protein</fullName>
    </submittedName>
</protein>
<gene>
    <name evidence="1" type="ORF">MNBD_GAMMA03-1615</name>
</gene>
<reference evidence="1" key="1">
    <citation type="submission" date="2018-06" db="EMBL/GenBank/DDBJ databases">
        <authorList>
            <person name="Zhirakovskaya E."/>
        </authorList>
    </citation>
    <scope>NUCLEOTIDE SEQUENCE</scope>
</reference>
<dbReference type="AlphaFoldDB" id="A0A3B0W6D9"/>
<evidence type="ECO:0000313" key="1">
    <source>
        <dbReference type="EMBL" id="VAW44869.1"/>
    </source>
</evidence>
<accession>A0A3B0W6D9</accession>
<dbReference type="EMBL" id="UOFC01000027">
    <property type="protein sequence ID" value="VAW44869.1"/>
    <property type="molecule type" value="Genomic_DNA"/>
</dbReference>
<name>A0A3B0W6D9_9ZZZZ</name>
<organism evidence="1">
    <name type="scientific">hydrothermal vent metagenome</name>
    <dbReference type="NCBI Taxonomy" id="652676"/>
    <lineage>
        <taxon>unclassified sequences</taxon>
        <taxon>metagenomes</taxon>
        <taxon>ecological metagenomes</taxon>
    </lineage>
</organism>
<sequence length="141" mass="16141">MKLNFKELRKSGLLNHLNNSEFKFSNHSVVLLKDKMPNSIDKISLYGNNLKRSGDVTLVMSGTFSDTEIINLIRNNLYTVNDVSQLKQVKTLNSRGHDIYAFELVNTIDKHKNKYAARLDNGNFVFSNNLSKIRFMLKKSG</sequence>
<proteinExistence type="predicted"/>